<keyword evidence="1" id="KW-1133">Transmembrane helix</keyword>
<evidence type="ECO:0008006" key="4">
    <source>
        <dbReference type="Google" id="ProtNLM"/>
    </source>
</evidence>
<dbReference type="RefSeq" id="WP_115371118.1">
    <property type="nucleotide sequence ID" value="NZ_QASA01000001.1"/>
</dbReference>
<feature type="transmembrane region" description="Helical" evidence="1">
    <location>
        <begin position="50"/>
        <end position="75"/>
    </location>
</feature>
<accession>A0A369QGY7</accession>
<proteinExistence type="predicted"/>
<dbReference type="AlphaFoldDB" id="A0A369QGY7"/>
<evidence type="ECO:0000313" key="3">
    <source>
        <dbReference type="Proteomes" id="UP000253919"/>
    </source>
</evidence>
<dbReference type="Proteomes" id="UP000253919">
    <property type="component" value="Unassembled WGS sequence"/>
</dbReference>
<organism evidence="2 3">
    <name type="scientific">Adhaeribacter pallidiroseus</name>
    <dbReference type="NCBI Taxonomy" id="2072847"/>
    <lineage>
        <taxon>Bacteria</taxon>
        <taxon>Pseudomonadati</taxon>
        <taxon>Bacteroidota</taxon>
        <taxon>Cytophagia</taxon>
        <taxon>Cytophagales</taxon>
        <taxon>Hymenobacteraceae</taxon>
        <taxon>Adhaeribacter</taxon>
    </lineage>
</organism>
<keyword evidence="1" id="KW-0472">Membrane</keyword>
<keyword evidence="3" id="KW-1185">Reference proteome</keyword>
<comment type="caution">
    <text evidence="2">The sequence shown here is derived from an EMBL/GenBank/DDBJ whole genome shotgun (WGS) entry which is preliminary data.</text>
</comment>
<gene>
    <name evidence="2" type="ORF">AHMF7616_00117</name>
</gene>
<name>A0A369QGY7_9BACT</name>
<sequence>MQANSIILMVVFSLCGILLGLIGHHIRKKQAIESIMLPGLVLRNVKDKKALATFVGNNLSSMGFISLLIGGSILLLPTVKMIVLLMFLVALIAICIRLIVGLRKFKSS</sequence>
<feature type="transmembrane region" description="Helical" evidence="1">
    <location>
        <begin position="6"/>
        <end position="26"/>
    </location>
</feature>
<dbReference type="EMBL" id="QASA01000001">
    <property type="protein sequence ID" value="RDC61538.1"/>
    <property type="molecule type" value="Genomic_DNA"/>
</dbReference>
<keyword evidence="1" id="KW-0812">Transmembrane</keyword>
<feature type="transmembrane region" description="Helical" evidence="1">
    <location>
        <begin position="81"/>
        <end position="100"/>
    </location>
</feature>
<evidence type="ECO:0000313" key="2">
    <source>
        <dbReference type="EMBL" id="RDC61538.1"/>
    </source>
</evidence>
<evidence type="ECO:0000256" key="1">
    <source>
        <dbReference type="SAM" id="Phobius"/>
    </source>
</evidence>
<protein>
    <recommendedName>
        <fullName evidence="4">DUF3784 domain-containing protein</fullName>
    </recommendedName>
</protein>
<dbReference type="OrthoDB" id="9971019at2"/>
<reference evidence="2 3" key="1">
    <citation type="submission" date="2018-04" db="EMBL/GenBank/DDBJ databases">
        <title>Adhaeribacter sp. HMF7616 genome sequencing and assembly.</title>
        <authorList>
            <person name="Kang H."/>
            <person name="Kang J."/>
            <person name="Cha I."/>
            <person name="Kim H."/>
            <person name="Joh K."/>
        </authorList>
    </citation>
    <scope>NUCLEOTIDE SEQUENCE [LARGE SCALE GENOMIC DNA]</scope>
    <source>
        <strain evidence="2 3">HMF7616</strain>
    </source>
</reference>